<comment type="caution">
    <text evidence="1">The sequence shown here is derived from an EMBL/GenBank/DDBJ whole genome shotgun (WGS) entry which is preliminary data.</text>
</comment>
<evidence type="ECO:0000313" key="1">
    <source>
        <dbReference type="EMBL" id="CAG8790187.1"/>
    </source>
</evidence>
<proteinExistence type="predicted"/>
<organism evidence="1 2">
    <name type="scientific">Gigaspora margarita</name>
    <dbReference type="NCBI Taxonomy" id="4874"/>
    <lineage>
        <taxon>Eukaryota</taxon>
        <taxon>Fungi</taxon>
        <taxon>Fungi incertae sedis</taxon>
        <taxon>Mucoromycota</taxon>
        <taxon>Glomeromycotina</taxon>
        <taxon>Glomeromycetes</taxon>
        <taxon>Diversisporales</taxon>
        <taxon>Gigasporaceae</taxon>
        <taxon>Gigaspora</taxon>
    </lineage>
</organism>
<reference evidence="1 2" key="1">
    <citation type="submission" date="2021-06" db="EMBL/GenBank/DDBJ databases">
        <authorList>
            <person name="Kallberg Y."/>
            <person name="Tangrot J."/>
            <person name="Rosling A."/>
        </authorList>
    </citation>
    <scope>NUCLEOTIDE SEQUENCE [LARGE SCALE GENOMIC DNA]</scope>
    <source>
        <strain evidence="1 2">120-4 pot B 10/14</strain>
    </source>
</reference>
<dbReference type="Proteomes" id="UP000789901">
    <property type="component" value="Unassembled WGS sequence"/>
</dbReference>
<sequence>MYNDEIPDHDTVIISSDSSNCDDDDVEMVSKMKKFNFLESITMESENTEVKIEGDKIKITGKAKVNFSKDRFIMQINGLRIIENNTVITYLLRR</sequence>
<dbReference type="EMBL" id="CAJVQB010019175">
    <property type="protein sequence ID" value="CAG8790187.1"/>
    <property type="molecule type" value="Genomic_DNA"/>
</dbReference>
<accession>A0ABN7VPF3</accession>
<gene>
    <name evidence="1" type="ORF">GMARGA_LOCUS21111</name>
</gene>
<name>A0ABN7VPF3_GIGMA</name>
<evidence type="ECO:0000313" key="2">
    <source>
        <dbReference type="Proteomes" id="UP000789901"/>
    </source>
</evidence>
<protein>
    <submittedName>
        <fullName evidence="1">4279_t:CDS:1</fullName>
    </submittedName>
</protein>
<keyword evidence="2" id="KW-1185">Reference proteome</keyword>